<dbReference type="InterPro" id="IPR011042">
    <property type="entry name" value="6-blade_b-propeller_TolB-like"/>
</dbReference>
<evidence type="ECO:0000313" key="4">
    <source>
        <dbReference type="Proteomes" id="UP000000450"/>
    </source>
</evidence>
<dbReference type="Proteomes" id="UP000000450">
    <property type="component" value="Chromosome"/>
</dbReference>
<proteinExistence type="predicted"/>
<name>A0A9J9Q9Q5_ACIET</name>
<dbReference type="PANTHER" id="PTHR47572">
    <property type="entry name" value="LIPOPROTEIN-RELATED"/>
    <property type="match status" value="1"/>
</dbReference>
<dbReference type="Gene3D" id="2.120.10.30">
    <property type="entry name" value="TolB, C-terminal domain"/>
    <property type="match status" value="1"/>
</dbReference>
<organism evidence="3 4">
    <name type="scientific">Acidovorax ebreus (strain TPSY)</name>
    <name type="common">Diaphorobacter sp. (strain TPSY)</name>
    <dbReference type="NCBI Taxonomy" id="535289"/>
    <lineage>
        <taxon>Bacteria</taxon>
        <taxon>Pseudomonadati</taxon>
        <taxon>Pseudomonadota</taxon>
        <taxon>Betaproteobacteria</taxon>
        <taxon>Burkholderiales</taxon>
        <taxon>Comamonadaceae</taxon>
        <taxon>Diaphorobacter</taxon>
    </lineage>
</organism>
<dbReference type="SUPFAM" id="SSF63829">
    <property type="entry name" value="Calcium-dependent phosphotriesterase"/>
    <property type="match status" value="1"/>
</dbReference>
<dbReference type="EMBL" id="CP001392">
    <property type="protein sequence ID" value="ACM33255.1"/>
    <property type="molecule type" value="Genomic_DNA"/>
</dbReference>
<dbReference type="SMART" id="SM00858">
    <property type="entry name" value="SAF"/>
    <property type="match status" value="1"/>
</dbReference>
<dbReference type="AlphaFoldDB" id="A0A9J9Q9Q5"/>
<dbReference type="KEGG" id="dia:Dtpsy_1798"/>
<dbReference type="PANTHER" id="PTHR47572:SF4">
    <property type="entry name" value="LACTONASE DRP35"/>
    <property type="match status" value="1"/>
</dbReference>
<dbReference type="InterPro" id="IPR051262">
    <property type="entry name" value="SMP-30/CGR1_Lactonase"/>
</dbReference>
<feature type="domain" description="SAF" evidence="2">
    <location>
        <begin position="5"/>
        <end position="75"/>
    </location>
</feature>
<gene>
    <name evidence="3" type="ordered locus">Dtpsy_1798</name>
</gene>
<evidence type="ECO:0000256" key="1">
    <source>
        <dbReference type="ARBA" id="ARBA00022801"/>
    </source>
</evidence>
<accession>A0A9J9Q9Q5</accession>
<sequence length="197" mass="20754">MHPADNVAIVANDGGLPAGTRLAGGQVLVDKVPQAHKVALEDIPEGGAVRRYNVVIGYALKFIAAGLCFSPDEKVLYIVEGRHQPHRVVWAYDVGPGGRLSGKRLHIDAGGPGALDGIKCDEFGNLWCGWGSNGAVGANPADLDGVMVFNPEGKAIGHIRLPERCANLCFGGAKNNRLFMASSHSIYALYVEARGAV</sequence>
<keyword evidence="1" id="KW-0378">Hydrolase</keyword>
<evidence type="ECO:0000313" key="3">
    <source>
        <dbReference type="EMBL" id="ACM33255.1"/>
    </source>
</evidence>
<dbReference type="InterPro" id="IPR013658">
    <property type="entry name" value="SGL"/>
</dbReference>
<dbReference type="Pfam" id="PF08450">
    <property type="entry name" value="SGL"/>
    <property type="match status" value="1"/>
</dbReference>
<evidence type="ECO:0000259" key="2">
    <source>
        <dbReference type="SMART" id="SM00858"/>
    </source>
</evidence>
<dbReference type="GO" id="GO:0016787">
    <property type="term" value="F:hydrolase activity"/>
    <property type="evidence" value="ECO:0007669"/>
    <property type="project" value="UniProtKB-KW"/>
</dbReference>
<reference evidence="3 4" key="1">
    <citation type="journal article" date="2010" name="J. Bacteriol.">
        <title>Completed genome sequence of the anaerobic iron-oxidizing bacterium Acidovorax ebreus strain TPSY.</title>
        <authorList>
            <person name="Byrne-Bailey K.G."/>
            <person name="Weber K.A."/>
            <person name="Chair A.H."/>
            <person name="Bose S."/>
            <person name="Knox T."/>
            <person name="Spanbauer T.L."/>
            <person name="Chertkov O."/>
            <person name="Coates J.D."/>
        </authorList>
    </citation>
    <scope>NUCLEOTIDE SEQUENCE [LARGE SCALE GENOMIC DNA]</scope>
    <source>
        <strain evidence="3 4">TPSY</strain>
    </source>
</reference>
<keyword evidence="4" id="KW-1185">Reference proteome</keyword>
<protein>
    <submittedName>
        <fullName evidence="3">SMP-30/Gluconolaconase/LRE domain protein</fullName>
    </submittedName>
</protein>
<dbReference type="InterPro" id="IPR013974">
    <property type="entry name" value="SAF"/>
</dbReference>